<feature type="domain" description="Mannitol dehydrogenase C-terminal" evidence="4">
    <location>
        <begin position="325"/>
        <end position="517"/>
    </location>
</feature>
<name>A0A3S6QXJ5_9LACO</name>
<evidence type="ECO:0000259" key="3">
    <source>
        <dbReference type="Pfam" id="PF01232"/>
    </source>
</evidence>
<evidence type="ECO:0000256" key="2">
    <source>
        <dbReference type="ARBA" id="ARBA00048615"/>
    </source>
</evidence>
<dbReference type="InterPro" id="IPR050988">
    <property type="entry name" value="Mannitol_DH/Oxidoreductase"/>
</dbReference>
<evidence type="ECO:0000313" key="6">
    <source>
        <dbReference type="Proteomes" id="UP000324497"/>
    </source>
</evidence>
<keyword evidence="1" id="KW-0560">Oxidoreductase</keyword>
<accession>A0A3S6QXJ5</accession>
<dbReference type="InterPro" id="IPR008927">
    <property type="entry name" value="6-PGluconate_DH-like_C_sf"/>
</dbReference>
<gene>
    <name evidence="5" type="ORF">BSQ50_09505</name>
</gene>
<dbReference type="SUPFAM" id="SSF48179">
    <property type="entry name" value="6-phosphogluconate dehydrogenase C-terminal domain-like"/>
    <property type="match status" value="1"/>
</dbReference>
<evidence type="ECO:0000256" key="1">
    <source>
        <dbReference type="ARBA" id="ARBA00023002"/>
    </source>
</evidence>
<dbReference type="RefSeq" id="WP_148127013.1">
    <property type="nucleotide sequence ID" value="NZ_CP018180.1"/>
</dbReference>
<dbReference type="AlphaFoldDB" id="A0A3S6QXJ5"/>
<dbReference type="Gene3D" id="3.40.50.720">
    <property type="entry name" value="NAD(P)-binding Rossmann-like Domain"/>
    <property type="match status" value="1"/>
</dbReference>
<evidence type="ECO:0000259" key="4">
    <source>
        <dbReference type="Pfam" id="PF08125"/>
    </source>
</evidence>
<dbReference type="PANTHER" id="PTHR43362:SF1">
    <property type="entry name" value="MANNITOL DEHYDROGENASE 2-RELATED"/>
    <property type="match status" value="1"/>
</dbReference>
<sequence length="546" mass="61633">MVKLTDDYVTKQVEFKAAGIEVPNYLQEEVIKETEKNPIWVHFGGGNLFRCFHSVIAQQLLNQGKLKSGIIVAETYDQQVIDDIYHTYNNRILSVTMGSDGSLKKELIASVGRSTYYNTDYPTGWEYLTEVFENPTLQFATFSITEKGYALRDINGKLTAAAQADITDGIKHPKTNMGAVAHLLYARYLKNQAPIAMVSTDNFSENGARLEAAILTIAKGWLEKGFVEKGFIDYLTNSKKVTFPWSMIDRITPNPAESVATRLKADGFEDYQIVHTEKHTNIAPFGNTEETHYLVIEDNFPNGRPPLEEAGVLLADRETVNDADQMKVTACLNPLHTALAIFGNLLGYTSIWKEVENPDLLALIKNLGYREDLPVVKDPKILNPRKFIDQLVNKRLPNKNIPDTPQRIASDTSQKIPVRYGVTIQHYLDDDNRNVRDLEFIPLILAGWCRYLMGIDDDGNDFELSRDPMLSELQRYVKEIELGTEVDVHQHLQPILSNQEIFGNDLYEIGLAGKVENYFAQMITGPEAVIKTIRQAVAEKGFEFSE</sequence>
<dbReference type="EMBL" id="CP018180">
    <property type="protein sequence ID" value="AUJ32748.1"/>
    <property type="molecule type" value="Genomic_DNA"/>
</dbReference>
<proteinExistence type="predicted"/>
<dbReference type="InterPro" id="IPR013118">
    <property type="entry name" value="Mannitol_DH_C"/>
</dbReference>
<dbReference type="InterPro" id="IPR013328">
    <property type="entry name" value="6PGD_dom2"/>
</dbReference>
<dbReference type="Gene3D" id="1.10.1040.10">
    <property type="entry name" value="N-(1-d-carboxylethyl)-l-norvaline Dehydrogenase, domain 2"/>
    <property type="match status" value="1"/>
</dbReference>
<dbReference type="KEGG" id="lng:BSQ50_09505"/>
<comment type="catalytic activity">
    <reaction evidence="2">
        <text>D-mannitol 1-phosphate + NAD(+) = beta-D-fructose 6-phosphate + NADH + H(+)</text>
        <dbReference type="Rhea" id="RHEA:19661"/>
        <dbReference type="ChEBI" id="CHEBI:15378"/>
        <dbReference type="ChEBI" id="CHEBI:57540"/>
        <dbReference type="ChEBI" id="CHEBI:57634"/>
        <dbReference type="ChEBI" id="CHEBI:57945"/>
        <dbReference type="ChEBI" id="CHEBI:61381"/>
        <dbReference type="EC" id="1.1.1.17"/>
    </reaction>
</comment>
<dbReference type="GO" id="GO:0008926">
    <property type="term" value="F:mannitol-1-phosphate 5-dehydrogenase activity"/>
    <property type="evidence" value="ECO:0007669"/>
    <property type="project" value="UniProtKB-EC"/>
</dbReference>
<dbReference type="Proteomes" id="UP000324497">
    <property type="component" value="Chromosome"/>
</dbReference>
<reference evidence="5 6" key="1">
    <citation type="submission" date="2016-11" db="EMBL/GenBank/DDBJ databases">
        <title>Interaction between Lactobacillus species and yeast in water kefir.</title>
        <authorList>
            <person name="Behr J."/>
            <person name="Xu D."/>
            <person name="Vogel R.F."/>
        </authorList>
    </citation>
    <scope>NUCLEOTIDE SEQUENCE [LARGE SCALE GENOMIC DNA]</scope>
    <source>
        <strain evidence="5 6">TMW 1.1827</strain>
    </source>
</reference>
<dbReference type="Pfam" id="PF08125">
    <property type="entry name" value="Mannitol_dh_C"/>
    <property type="match status" value="1"/>
</dbReference>
<evidence type="ECO:0000313" key="5">
    <source>
        <dbReference type="EMBL" id="AUJ32748.1"/>
    </source>
</evidence>
<dbReference type="Pfam" id="PF01232">
    <property type="entry name" value="Mannitol_dh"/>
    <property type="match status" value="1"/>
</dbReference>
<dbReference type="InterPro" id="IPR013131">
    <property type="entry name" value="Mannitol_DH_N"/>
</dbReference>
<feature type="domain" description="Mannitol dehydrogenase N-terminal" evidence="3">
    <location>
        <begin position="41"/>
        <end position="308"/>
    </location>
</feature>
<dbReference type="PANTHER" id="PTHR43362">
    <property type="entry name" value="MANNITOL DEHYDROGENASE DSF1-RELATED"/>
    <property type="match status" value="1"/>
</dbReference>
<organism evidence="5 6">
    <name type="scientific">Liquorilactobacillus nagelii</name>
    <dbReference type="NCBI Taxonomy" id="82688"/>
    <lineage>
        <taxon>Bacteria</taxon>
        <taxon>Bacillati</taxon>
        <taxon>Bacillota</taxon>
        <taxon>Bacilli</taxon>
        <taxon>Lactobacillales</taxon>
        <taxon>Lactobacillaceae</taxon>
        <taxon>Liquorilactobacillus</taxon>
    </lineage>
</organism>
<dbReference type="InterPro" id="IPR036291">
    <property type="entry name" value="NAD(P)-bd_dom_sf"/>
</dbReference>
<protein>
    <submittedName>
        <fullName evidence="5">Mannitol dehydrogenase</fullName>
    </submittedName>
</protein>
<dbReference type="SUPFAM" id="SSF51735">
    <property type="entry name" value="NAD(P)-binding Rossmann-fold domains"/>
    <property type="match status" value="1"/>
</dbReference>
<keyword evidence="6" id="KW-1185">Reference proteome</keyword>